<accession>A0A8J7YUJ1</accession>
<dbReference type="EMBL" id="JAHEAC010000001">
    <property type="protein sequence ID" value="MBX8643174.1"/>
    <property type="molecule type" value="Genomic_DNA"/>
</dbReference>
<dbReference type="SUPFAM" id="SSF52540">
    <property type="entry name" value="P-loop containing nucleoside triphosphate hydrolases"/>
    <property type="match status" value="1"/>
</dbReference>
<dbReference type="Proteomes" id="UP000750197">
    <property type="component" value="Unassembled WGS sequence"/>
</dbReference>
<gene>
    <name evidence="3" type="ORF">KIY12_00350</name>
</gene>
<evidence type="ECO:0000313" key="4">
    <source>
        <dbReference type="Proteomes" id="UP000750197"/>
    </source>
</evidence>
<sequence length="123" mass="13140">MGWIWNVDVKERKVKVTVSVPGKYPFTSVIENDITAVLEEKGYSAEVEFAQAAEKEEPGRGKRKVELPVVGQGGGTHTGIDALPRQGIRNIIAVASGKGGVGKSFMTAVLGTHLSMLGYRTAI</sequence>
<reference evidence="3" key="1">
    <citation type="submission" date="2021-05" db="EMBL/GenBank/DDBJ databases">
        <title>Genomic insights into ecological role and evolution of a novel Thermoplasmata order Candidatus Sysuiplasmatales.</title>
        <authorList>
            <person name="Yuan Y."/>
        </authorList>
    </citation>
    <scope>NUCLEOTIDE SEQUENCE</scope>
    <source>
        <strain evidence="3">TUT19-bin139</strain>
    </source>
</reference>
<dbReference type="AlphaFoldDB" id="A0A8J7YUJ1"/>
<proteinExistence type="predicted"/>
<dbReference type="Pfam" id="PF10609">
    <property type="entry name" value="ParA"/>
    <property type="match status" value="1"/>
</dbReference>
<keyword evidence="2" id="KW-0067">ATP-binding</keyword>
<protein>
    <submittedName>
        <fullName evidence="3">P-loop NTPase</fullName>
    </submittedName>
</protein>
<dbReference type="InterPro" id="IPR027417">
    <property type="entry name" value="P-loop_NTPase"/>
</dbReference>
<evidence type="ECO:0000256" key="1">
    <source>
        <dbReference type="ARBA" id="ARBA00022741"/>
    </source>
</evidence>
<evidence type="ECO:0000256" key="2">
    <source>
        <dbReference type="ARBA" id="ARBA00022840"/>
    </source>
</evidence>
<evidence type="ECO:0000313" key="3">
    <source>
        <dbReference type="EMBL" id="MBX8643174.1"/>
    </source>
</evidence>
<keyword evidence="1" id="KW-0547">Nucleotide-binding</keyword>
<dbReference type="InterPro" id="IPR033756">
    <property type="entry name" value="YlxH/NBP35"/>
</dbReference>
<feature type="non-terminal residue" evidence="3">
    <location>
        <position position="123"/>
    </location>
</feature>
<dbReference type="GO" id="GO:0005524">
    <property type="term" value="F:ATP binding"/>
    <property type="evidence" value="ECO:0007669"/>
    <property type="project" value="UniProtKB-KW"/>
</dbReference>
<comment type="caution">
    <text evidence="3">The sequence shown here is derived from an EMBL/GenBank/DDBJ whole genome shotgun (WGS) entry which is preliminary data.</text>
</comment>
<organism evidence="3 4">
    <name type="scientific">Candidatus Sysuiplasma superficiale</name>
    <dbReference type="NCBI Taxonomy" id="2823368"/>
    <lineage>
        <taxon>Archaea</taxon>
        <taxon>Methanobacteriati</taxon>
        <taxon>Thermoplasmatota</taxon>
        <taxon>Thermoplasmata</taxon>
        <taxon>Candidatus Sysuiplasmatales</taxon>
        <taxon>Candidatus Sysuiplasmataceae</taxon>
        <taxon>Candidatus Sysuiplasma</taxon>
    </lineage>
</organism>
<name>A0A8J7YUJ1_9ARCH</name>
<dbReference type="Gene3D" id="3.40.50.300">
    <property type="entry name" value="P-loop containing nucleotide triphosphate hydrolases"/>
    <property type="match status" value="1"/>
</dbReference>